<dbReference type="Proteomes" id="UP000439591">
    <property type="component" value="Unassembled WGS sequence"/>
</dbReference>
<organism evidence="1 4">
    <name type="scientific">Zhongshania aliphaticivorans</name>
    <dbReference type="NCBI Taxonomy" id="1470434"/>
    <lineage>
        <taxon>Bacteria</taxon>
        <taxon>Pseudomonadati</taxon>
        <taxon>Pseudomonadota</taxon>
        <taxon>Gammaproteobacteria</taxon>
        <taxon>Cellvibrionales</taxon>
        <taxon>Spongiibacteraceae</taxon>
        <taxon>Zhongshania</taxon>
    </lineage>
</organism>
<proteinExistence type="predicted"/>
<dbReference type="PANTHER" id="PTHR34801">
    <property type="entry name" value="EXPRESSED PROTEIN"/>
    <property type="match status" value="1"/>
</dbReference>
<dbReference type="AlphaFoldDB" id="A0A5S9MQ18"/>
<dbReference type="InterPro" id="IPR010865">
    <property type="entry name" value="DUF1499"/>
</dbReference>
<reference evidence="3 4" key="1">
    <citation type="submission" date="2019-11" db="EMBL/GenBank/DDBJ databases">
        <authorList>
            <person name="Holert J."/>
        </authorList>
    </citation>
    <scope>NUCLEOTIDE SEQUENCE [LARGE SCALE GENOMIC DNA]</scope>
    <source>
        <strain evidence="1">BC3_2A</strain>
        <strain evidence="2">SB11_1A</strain>
    </source>
</reference>
<dbReference type="EMBL" id="CACSIM010000001">
    <property type="protein sequence ID" value="CAA0078781.1"/>
    <property type="molecule type" value="Genomic_DNA"/>
</dbReference>
<evidence type="ECO:0000313" key="4">
    <source>
        <dbReference type="Proteomes" id="UP000439591"/>
    </source>
</evidence>
<accession>A0A5S9MQ18</accession>
<evidence type="ECO:0000313" key="2">
    <source>
        <dbReference type="EMBL" id="CAA0086433.1"/>
    </source>
</evidence>
<evidence type="ECO:0008006" key="5">
    <source>
        <dbReference type="Google" id="ProtNLM"/>
    </source>
</evidence>
<protein>
    <recommendedName>
        <fullName evidence="5">DUF1499 domain-containing protein</fullName>
    </recommendedName>
</protein>
<evidence type="ECO:0000313" key="3">
    <source>
        <dbReference type="Proteomes" id="UP000435877"/>
    </source>
</evidence>
<gene>
    <name evidence="2" type="ORF">IHBHHGIJ_01039</name>
    <name evidence="1" type="ORF">KFEGEMFD_00112</name>
</gene>
<name>A0A5S9MQ18_9GAMM</name>
<dbReference type="PANTHER" id="PTHR34801:SF6">
    <property type="entry name" value="SLL1620 PROTEIN"/>
    <property type="match status" value="1"/>
</dbReference>
<sequence length="87" mass="10418">MQEWQMLQDLLLTSPRTQVVNRTEHYLHAVSSTAVMRFKDDIELRYSPQQQKVDIRSSSRIGYYDFGVNRNRLEQLRKQFQNITANK</sequence>
<keyword evidence="3" id="KW-1185">Reference proteome</keyword>
<dbReference type="Proteomes" id="UP000435877">
    <property type="component" value="Unassembled WGS sequence"/>
</dbReference>
<dbReference type="Pfam" id="PF07386">
    <property type="entry name" value="DUF1499"/>
    <property type="match status" value="1"/>
</dbReference>
<evidence type="ECO:0000313" key="1">
    <source>
        <dbReference type="EMBL" id="CAA0078781.1"/>
    </source>
</evidence>
<dbReference type="EMBL" id="CACSIK010000001">
    <property type="protein sequence ID" value="CAA0086433.1"/>
    <property type="molecule type" value="Genomic_DNA"/>
</dbReference>